<dbReference type="CDD" id="cd14503">
    <property type="entry name" value="PTP-bact"/>
    <property type="match status" value="1"/>
</dbReference>
<dbReference type="InterPro" id="IPR029021">
    <property type="entry name" value="Prot-tyrosine_phosphatase-like"/>
</dbReference>
<accession>A0A1I2U9J4</accession>
<dbReference type="STRING" id="582675.SAMN05192565_109110"/>
<evidence type="ECO:0000313" key="2">
    <source>
        <dbReference type="EMBL" id="SFG73824.1"/>
    </source>
</evidence>
<feature type="domain" description="Beta-lactamase hydrolase-like protein phosphatase-like" evidence="1">
    <location>
        <begin position="6"/>
        <end position="108"/>
    </location>
</feature>
<protein>
    <submittedName>
        <fullName evidence="2">TIGR01244 family protein</fullName>
    </submittedName>
</protein>
<evidence type="ECO:0000259" key="1">
    <source>
        <dbReference type="Pfam" id="PF04273"/>
    </source>
</evidence>
<dbReference type="EMBL" id="FOPM01000009">
    <property type="protein sequence ID" value="SFG73824.1"/>
    <property type="molecule type" value="Genomic_DNA"/>
</dbReference>
<gene>
    <name evidence="2" type="ORF">SAMN05192565_109110</name>
</gene>
<reference evidence="3" key="1">
    <citation type="submission" date="2016-10" db="EMBL/GenBank/DDBJ databases">
        <authorList>
            <person name="Varghese N."/>
            <person name="Submissions S."/>
        </authorList>
    </citation>
    <scope>NUCLEOTIDE SEQUENCE [LARGE SCALE GENOMIC DNA]</scope>
    <source>
        <strain evidence="3">Gh-105</strain>
    </source>
</reference>
<dbReference type="InterPro" id="IPR005939">
    <property type="entry name" value="BLH_phosphatase-like"/>
</dbReference>
<dbReference type="OrthoDB" id="9805710at2"/>
<proteinExistence type="predicted"/>
<name>A0A1I2U9J4_9HYPH</name>
<organism evidence="2 3">
    <name type="scientific">Methylobacterium gossipiicola</name>
    <dbReference type="NCBI Taxonomy" id="582675"/>
    <lineage>
        <taxon>Bacteria</taxon>
        <taxon>Pseudomonadati</taxon>
        <taxon>Pseudomonadota</taxon>
        <taxon>Alphaproteobacteria</taxon>
        <taxon>Hyphomicrobiales</taxon>
        <taxon>Methylobacteriaceae</taxon>
        <taxon>Methylobacterium</taxon>
    </lineage>
</organism>
<dbReference type="SUPFAM" id="SSF52799">
    <property type="entry name" value="(Phosphotyrosine protein) phosphatases II"/>
    <property type="match status" value="1"/>
</dbReference>
<evidence type="ECO:0000313" key="3">
    <source>
        <dbReference type="Proteomes" id="UP000199229"/>
    </source>
</evidence>
<dbReference type="GO" id="GO:0016787">
    <property type="term" value="F:hydrolase activity"/>
    <property type="evidence" value="ECO:0007669"/>
    <property type="project" value="InterPro"/>
</dbReference>
<dbReference type="Pfam" id="PF04273">
    <property type="entry name" value="BLH_phosphatase"/>
    <property type="match status" value="1"/>
</dbReference>
<dbReference type="Gene3D" id="3.90.190.10">
    <property type="entry name" value="Protein tyrosine phosphatase superfamily"/>
    <property type="match status" value="1"/>
</dbReference>
<dbReference type="Proteomes" id="UP000199229">
    <property type="component" value="Unassembled WGS sequence"/>
</dbReference>
<dbReference type="RefSeq" id="WP_091971488.1">
    <property type="nucleotide sequence ID" value="NZ_FOPM01000009.1"/>
</dbReference>
<keyword evidence="3" id="KW-1185">Reference proteome</keyword>
<dbReference type="AlphaFoldDB" id="A0A1I2U9J4"/>
<dbReference type="NCBIfam" id="TIGR01244">
    <property type="entry name" value="TIGR01244 family sulfur transferase"/>
    <property type="match status" value="1"/>
</dbReference>
<sequence>MRLTRIDDTLSVASQPTLSEIEALKDGVATALINNRPDGEEPGLPGTAAEAEAARAAGLAYHHIPVTGPTLGRAEIDAFRAAVRAAPGPVVAHCRSGTRSLTLHVLGEVLDGRLRRDEVAAFGTRHGFDLSGAVAWLDANAPDTAG</sequence>